<evidence type="ECO:0008006" key="3">
    <source>
        <dbReference type="Google" id="ProtNLM"/>
    </source>
</evidence>
<name>A0ABX3VT60_9MYCO</name>
<protein>
    <recommendedName>
        <fullName evidence="3">DUF5067 domain-containing protein</fullName>
    </recommendedName>
</protein>
<sequence length="166" mass="17943">MKLHRLGSAAIGLIIVGGVLLSAGITIGISVDEAKASDPAEDHAARGFMFQVIGLKTPNQGGHTINLFFHYRYNDGIGDREIPDYIRLRDHAVDYLKAADLSANPYWEVLNHQLCTQLKNDYPLEAISCVMQVVGAENPPPPPGYRSSIETIGQIEPLVVPGPANG</sequence>
<dbReference type="EMBL" id="LQPK01000002">
    <property type="protein sequence ID" value="ORW33766.1"/>
    <property type="molecule type" value="Genomic_DNA"/>
</dbReference>
<organism evidence="1 2">
    <name type="scientific">Mycobacterium paraense</name>
    <dbReference type="NCBI Taxonomy" id="767916"/>
    <lineage>
        <taxon>Bacteria</taxon>
        <taxon>Bacillati</taxon>
        <taxon>Actinomycetota</taxon>
        <taxon>Actinomycetes</taxon>
        <taxon>Mycobacteriales</taxon>
        <taxon>Mycobacteriaceae</taxon>
        <taxon>Mycobacterium</taxon>
        <taxon>Mycobacterium simiae complex</taxon>
    </lineage>
</organism>
<proteinExistence type="predicted"/>
<reference evidence="1 2" key="1">
    <citation type="journal article" date="2015" name="Emerg. Microbes Infect.">
        <title>Characterization of 17 strains belonging to the Mycobacterium simiae complex and description of Mycobacterium paraense sp. nov.</title>
        <authorList>
            <person name="Fusco da Costa A.R."/>
            <person name="Fedrizzi T."/>
            <person name="Lopes M.L."/>
            <person name="Pecorari M."/>
            <person name="Oliveira da Costa W.L."/>
            <person name="Giacobazzi E."/>
            <person name="da Costa Bahia J.R."/>
            <person name="De Sanctis V."/>
            <person name="Batista Lima K.V."/>
            <person name="Bertorelli R."/>
            <person name="Grottola A."/>
            <person name="Fabio A."/>
            <person name="Mariottini A."/>
            <person name="Ferretti P."/>
            <person name="Di Leva F."/>
            <person name="Fregni Serpini G."/>
            <person name="Tagliazucchi S."/>
            <person name="Rumpianesi F."/>
            <person name="Jousson O."/>
            <person name="Segata N."/>
            <person name="Tortoli E."/>
        </authorList>
    </citation>
    <scope>NUCLEOTIDE SEQUENCE [LARGE SCALE GENOMIC DNA]</scope>
    <source>
        <strain evidence="1 2">FI-07156</strain>
    </source>
</reference>
<dbReference type="RefSeq" id="WP_085096212.1">
    <property type="nucleotide sequence ID" value="NZ_LQPK01000002.1"/>
</dbReference>
<evidence type="ECO:0000313" key="2">
    <source>
        <dbReference type="Proteomes" id="UP000193801"/>
    </source>
</evidence>
<comment type="caution">
    <text evidence="1">The sequence shown here is derived from an EMBL/GenBank/DDBJ whole genome shotgun (WGS) entry which is preliminary data.</text>
</comment>
<keyword evidence="2" id="KW-1185">Reference proteome</keyword>
<evidence type="ECO:0000313" key="1">
    <source>
        <dbReference type="EMBL" id="ORW33766.1"/>
    </source>
</evidence>
<accession>A0ABX3VT60</accession>
<gene>
    <name evidence="1" type="ORF">AWB91_06240</name>
</gene>
<dbReference type="Proteomes" id="UP000193801">
    <property type="component" value="Unassembled WGS sequence"/>
</dbReference>